<evidence type="ECO:0000259" key="1">
    <source>
        <dbReference type="Pfam" id="PF00565"/>
    </source>
</evidence>
<dbReference type="InterPro" id="IPR016071">
    <property type="entry name" value="Staphylococal_nuclease_OB-fold"/>
</dbReference>
<proteinExistence type="predicted"/>
<dbReference type="Proteomes" id="UP000176755">
    <property type="component" value="Unassembled WGS sequence"/>
</dbReference>
<sequence length="90" mass="10245">MARIKVKKVLDGDTFQSTRGVFFRLAEIDTPEKREPGYNKAKGILKNLIDSEELIIKIKGKSYGRKVVEAKIPGEKMTINTKMKRKGYNS</sequence>
<reference evidence="2 3" key="1">
    <citation type="journal article" date="2016" name="Nat. Commun.">
        <title>Thousands of microbial genomes shed light on interconnected biogeochemical processes in an aquifer system.</title>
        <authorList>
            <person name="Anantharaman K."/>
            <person name="Brown C.T."/>
            <person name="Hug L.A."/>
            <person name="Sharon I."/>
            <person name="Castelle C.J."/>
            <person name="Probst A.J."/>
            <person name="Thomas B.C."/>
            <person name="Singh A."/>
            <person name="Wilkins M.J."/>
            <person name="Karaoz U."/>
            <person name="Brodie E.L."/>
            <person name="Williams K.H."/>
            <person name="Hubbard S.S."/>
            <person name="Banfield J.F."/>
        </authorList>
    </citation>
    <scope>NUCLEOTIDE SEQUENCE [LARGE SCALE GENOMIC DNA]</scope>
</reference>
<organism evidence="2 3">
    <name type="scientific">Candidatus Nealsonbacteria bacterium RBG_13_42_11</name>
    <dbReference type="NCBI Taxonomy" id="1801663"/>
    <lineage>
        <taxon>Bacteria</taxon>
        <taxon>Candidatus Nealsoniibacteriota</taxon>
    </lineage>
</organism>
<dbReference type="EMBL" id="MHLY01000007">
    <property type="protein sequence ID" value="OGZ18739.1"/>
    <property type="molecule type" value="Genomic_DNA"/>
</dbReference>
<evidence type="ECO:0000313" key="3">
    <source>
        <dbReference type="Proteomes" id="UP000176755"/>
    </source>
</evidence>
<evidence type="ECO:0000313" key="2">
    <source>
        <dbReference type="EMBL" id="OGZ18739.1"/>
    </source>
</evidence>
<dbReference type="STRING" id="1801663.A2175_00425"/>
<gene>
    <name evidence="2" type="ORF">A2175_00425</name>
</gene>
<protein>
    <recommendedName>
        <fullName evidence="1">TNase-like domain-containing protein</fullName>
    </recommendedName>
</protein>
<dbReference type="SUPFAM" id="SSF50199">
    <property type="entry name" value="Staphylococcal nuclease"/>
    <property type="match status" value="1"/>
</dbReference>
<dbReference type="Gene3D" id="2.40.50.90">
    <property type="match status" value="1"/>
</dbReference>
<dbReference type="InterPro" id="IPR035437">
    <property type="entry name" value="SNase_OB-fold_sf"/>
</dbReference>
<dbReference type="AlphaFoldDB" id="A0A1G2DYW2"/>
<comment type="caution">
    <text evidence="2">The sequence shown here is derived from an EMBL/GenBank/DDBJ whole genome shotgun (WGS) entry which is preliminary data.</text>
</comment>
<dbReference type="Pfam" id="PF00565">
    <property type="entry name" value="SNase"/>
    <property type="match status" value="1"/>
</dbReference>
<accession>A0A1G2DYW2</accession>
<feature type="domain" description="TNase-like" evidence="1">
    <location>
        <begin position="23"/>
        <end position="88"/>
    </location>
</feature>
<name>A0A1G2DYW2_9BACT</name>